<keyword evidence="1" id="KW-0472">Membrane</keyword>
<keyword evidence="2" id="KW-0808">Transferase</keyword>
<dbReference type="EMBL" id="LCUC01000015">
    <property type="protein sequence ID" value="KKY39606.1"/>
    <property type="molecule type" value="Genomic_DNA"/>
</dbReference>
<dbReference type="OrthoDB" id="38531at2759"/>
<dbReference type="STRING" id="1214573.A0A0G2FZT2"/>
<dbReference type="PANTHER" id="PTHR35408">
    <property type="entry name" value="CHROMOSOME 15, WHOLE GENOME SHOTGUN SEQUENCE"/>
    <property type="match status" value="1"/>
</dbReference>
<keyword evidence="1" id="KW-0812">Transmembrane</keyword>
<reference evidence="2 3" key="2">
    <citation type="submission" date="2015-05" db="EMBL/GenBank/DDBJ databases">
        <authorList>
            <person name="Morales-Cruz A."/>
            <person name="Amrine K.C."/>
            <person name="Cantu D."/>
        </authorList>
    </citation>
    <scope>NUCLEOTIDE SEQUENCE [LARGE SCALE GENOMIC DNA]</scope>
    <source>
        <strain evidence="2">DA912</strain>
    </source>
</reference>
<dbReference type="Proteomes" id="UP000034680">
    <property type="component" value="Unassembled WGS sequence"/>
</dbReference>
<dbReference type="AlphaFoldDB" id="A0A0G2FZT2"/>
<organism evidence="2 3">
    <name type="scientific">Diaporthe ampelina</name>
    <dbReference type="NCBI Taxonomy" id="1214573"/>
    <lineage>
        <taxon>Eukaryota</taxon>
        <taxon>Fungi</taxon>
        <taxon>Dikarya</taxon>
        <taxon>Ascomycota</taxon>
        <taxon>Pezizomycotina</taxon>
        <taxon>Sordariomycetes</taxon>
        <taxon>Sordariomycetidae</taxon>
        <taxon>Diaporthales</taxon>
        <taxon>Diaporthaceae</taxon>
        <taxon>Diaporthe</taxon>
    </lineage>
</organism>
<gene>
    <name evidence="2" type="ORF">UCDDA912_g00386</name>
</gene>
<protein>
    <submittedName>
        <fullName evidence="2">Putative glycosyl transferase family 2</fullName>
    </submittedName>
</protein>
<proteinExistence type="predicted"/>
<reference evidence="2 3" key="1">
    <citation type="submission" date="2015-05" db="EMBL/GenBank/DDBJ databases">
        <title>Distinctive expansion of gene families associated with plant cell wall degradation and secondary metabolism in the genomes of grapevine trunk pathogens.</title>
        <authorList>
            <person name="Lawrence D.P."/>
            <person name="Travadon R."/>
            <person name="Rolshausen P.E."/>
            <person name="Baumgartner K."/>
        </authorList>
    </citation>
    <scope>NUCLEOTIDE SEQUENCE [LARGE SCALE GENOMIC DNA]</scope>
    <source>
        <strain evidence="2">DA912</strain>
    </source>
</reference>
<sequence>MPVYTEGTTAVIRPTVMSLKTSISTYEKQRGTANIFVNDDGMQLLSEKETQERRDFYDKHQIGWVARPRHGHYGERLFVRREKFKKASNMNYAMSVSRRVEEKLHDVSRDENWTDLEELYDAAAFEDEDGYEKYWSESYVSEDFDMALRLQCAGYSLRKFITARGIPLPKKIIICSYIGIYYAIASAWLLKMTNYLVTGWRFGLYEKYYADSFYIFSSVVMVLTGLGNLSLAVPRYRLKRATLAGNYLNNVQ</sequence>
<evidence type="ECO:0000313" key="3">
    <source>
        <dbReference type="Proteomes" id="UP000034680"/>
    </source>
</evidence>
<dbReference type="GO" id="GO:0016740">
    <property type="term" value="F:transferase activity"/>
    <property type="evidence" value="ECO:0007669"/>
    <property type="project" value="UniProtKB-KW"/>
</dbReference>
<keyword evidence="1" id="KW-1133">Transmembrane helix</keyword>
<keyword evidence="3" id="KW-1185">Reference proteome</keyword>
<comment type="caution">
    <text evidence="2">The sequence shown here is derived from an EMBL/GenBank/DDBJ whole genome shotgun (WGS) entry which is preliminary data.</text>
</comment>
<name>A0A0G2FZT2_9PEZI</name>
<feature type="transmembrane region" description="Helical" evidence="1">
    <location>
        <begin position="213"/>
        <end position="233"/>
    </location>
</feature>
<dbReference type="PANTHER" id="PTHR35408:SF1">
    <property type="entry name" value="GLYCOSYLTRANSFERASE 2-LIKE DOMAIN-CONTAINING PROTEIN"/>
    <property type="match status" value="1"/>
</dbReference>
<accession>A0A0G2FZT2</accession>
<feature type="transmembrane region" description="Helical" evidence="1">
    <location>
        <begin position="172"/>
        <end position="193"/>
    </location>
</feature>
<evidence type="ECO:0000313" key="2">
    <source>
        <dbReference type="EMBL" id="KKY39606.1"/>
    </source>
</evidence>
<evidence type="ECO:0000256" key="1">
    <source>
        <dbReference type="SAM" id="Phobius"/>
    </source>
</evidence>